<dbReference type="OrthoDB" id="2991106at2"/>
<evidence type="ECO:0000313" key="2">
    <source>
        <dbReference type="Proteomes" id="UP000244240"/>
    </source>
</evidence>
<gene>
    <name evidence="1" type="ORF">C8P63_14711</name>
</gene>
<keyword evidence="2" id="KW-1185">Reference proteome</keyword>
<dbReference type="AlphaFoldDB" id="A0A2T6AWF6"/>
<reference evidence="1 2" key="1">
    <citation type="submission" date="2018-04" db="EMBL/GenBank/DDBJ databases">
        <title>Genomic Encyclopedia of Archaeal and Bacterial Type Strains, Phase II (KMG-II): from individual species to whole genera.</title>
        <authorList>
            <person name="Goeker M."/>
        </authorList>
    </citation>
    <scope>NUCLEOTIDE SEQUENCE [LARGE SCALE GENOMIC DNA]</scope>
    <source>
        <strain evidence="1 2">DSM 45787</strain>
    </source>
</reference>
<sequence length="77" mass="8815">MRVKVRDEGEIVVPDDELKRLRKLLKEARQLEAFDLDRGTLPELVALALNRGIGKLEDELTRMKLAKKLEGMEDPDS</sequence>
<dbReference type="Proteomes" id="UP000244240">
    <property type="component" value="Unassembled WGS sequence"/>
</dbReference>
<name>A0A2T6AWF6_9BACL</name>
<comment type="caution">
    <text evidence="1">The sequence shown here is derived from an EMBL/GenBank/DDBJ whole genome shotgun (WGS) entry which is preliminary data.</text>
</comment>
<organism evidence="1 2">
    <name type="scientific">Melghirimyces profundicolus</name>
    <dbReference type="NCBI Taxonomy" id="1242148"/>
    <lineage>
        <taxon>Bacteria</taxon>
        <taxon>Bacillati</taxon>
        <taxon>Bacillota</taxon>
        <taxon>Bacilli</taxon>
        <taxon>Bacillales</taxon>
        <taxon>Thermoactinomycetaceae</taxon>
        <taxon>Melghirimyces</taxon>
    </lineage>
</organism>
<accession>A0A2T6AWF6</accession>
<evidence type="ECO:0000313" key="1">
    <source>
        <dbReference type="EMBL" id="PTX48139.1"/>
    </source>
</evidence>
<proteinExistence type="predicted"/>
<dbReference type="EMBL" id="QBKR01000047">
    <property type="protein sequence ID" value="PTX48139.1"/>
    <property type="molecule type" value="Genomic_DNA"/>
</dbReference>
<protein>
    <submittedName>
        <fullName evidence="1">Uncharacterized protein</fullName>
    </submittedName>
</protein>
<dbReference type="RefSeq" id="WP_146172215.1">
    <property type="nucleotide sequence ID" value="NZ_QBKR01000047.1"/>
</dbReference>